<dbReference type="RefSeq" id="WP_040553233.1">
    <property type="nucleotide sequence ID" value="NZ_NBYN01000064.1"/>
</dbReference>
<gene>
    <name evidence="1" type="ORF">B7O87_14600</name>
</gene>
<reference evidence="2" key="1">
    <citation type="submission" date="2017-04" db="EMBL/GenBank/DDBJ databases">
        <authorList>
            <person name="Abreu V.A."/>
            <person name="Popin R.V."/>
            <person name="Rigonato J."/>
            <person name="Andreote A.P."/>
            <person name="Schaker P.C."/>
            <person name="Hoff-Risseti C."/>
            <person name="Alvarenga D.O."/>
            <person name="Varani A.M."/>
            <person name="Fiore M.F."/>
        </authorList>
    </citation>
    <scope>NUCLEOTIDE SEQUENCE [LARGE SCALE GENOMIC DNA]</scope>
    <source>
        <strain evidence="2">CENA303</strain>
    </source>
</reference>
<name>A0A1X4G387_9CYAN</name>
<protein>
    <submittedName>
        <fullName evidence="1">Uncharacterized protein</fullName>
    </submittedName>
</protein>
<accession>A0A1X4G387</accession>
<dbReference type="Proteomes" id="UP000192997">
    <property type="component" value="Unassembled WGS sequence"/>
</dbReference>
<comment type="caution">
    <text evidence="1">The sequence shown here is derived from an EMBL/GenBank/DDBJ whole genome shotgun (WGS) entry which is preliminary data.</text>
</comment>
<evidence type="ECO:0000313" key="2">
    <source>
        <dbReference type="Proteomes" id="UP000192997"/>
    </source>
</evidence>
<proteinExistence type="predicted"/>
<dbReference type="EMBL" id="NBYN01000064">
    <property type="protein sequence ID" value="OSO88083.1"/>
    <property type="molecule type" value="Genomic_DNA"/>
</dbReference>
<dbReference type="NCBIfam" id="NF045586">
    <property type="entry name" value="Npun_F0494_fam"/>
    <property type="match status" value="1"/>
</dbReference>
<evidence type="ECO:0000313" key="1">
    <source>
        <dbReference type="EMBL" id="OSO88083.1"/>
    </source>
</evidence>
<organism evidence="1 2">
    <name type="scientific">Cylindrospermopsis raciborskii CENA303</name>
    <dbReference type="NCBI Taxonomy" id="1170769"/>
    <lineage>
        <taxon>Bacteria</taxon>
        <taxon>Bacillati</taxon>
        <taxon>Cyanobacteriota</taxon>
        <taxon>Cyanophyceae</taxon>
        <taxon>Nostocales</taxon>
        <taxon>Aphanizomenonaceae</taxon>
        <taxon>Cylindrospermopsis</taxon>
    </lineage>
</organism>
<dbReference type="InterPro" id="IPR054651">
    <property type="entry name" value="Npun_F0494-like"/>
</dbReference>
<dbReference type="AlphaFoldDB" id="A0A1X4G387"/>
<sequence>MNMVNSPNPKSFVYTRKTLSRAERALICSPFRLKLFRDMQSQSIPQGAIATVNGVQQGYTQVSLSGLRCDNALGWLIEVGVLRREVDGQGITDRFRLTPLGHQLVEKFAHQPWTTASWGDRLQDAITRWLRLPSI</sequence>